<evidence type="ECO:0000256" key="2">
    <source>
        <dbReference type="ARBA" id="ARBA00023157"/>
    </source>
</evidence>
<dbReference type="InterPro" id="IPR003582">
    <property type="entry name" value="ShKT_dom"/>
</dbReference>
<evidence type="ECO:0000259" key="3">
    <source>
        <dbReference type="SMART" id="SM00254"/>
    </source>
</evidence>
<dbReference type="Proteomes" id="UP001328107">
    <property type="component" value="Unassembled WGS sequence"/>
</dbReference>
<evidence type="ECO:0000313" key="4">
    <source>
        <dbReference type="EMBL" id="GMR61804.1"/>
    </source>
</evidence>
<dbReference type="AlphaFoldDB" id="A0AAN5DER1"/>
<feature type="domain" description="ShKT" evidence="3">
    <location>
        <begin position="103"/>
        <end position="144"/>
    </location>
</feature>
<evidence type="ECO:0000256" key="1">
    <source>
        <dbReference type="ARBA" id="ARBA00022729"/>
    </source>
</evidence>
<dbReference type="Gene3D" id="1.10.10.1940">
    <property type="match status" value="2"/>
</dbReference>
<keyword evidence="1" id="KW-0732">Signal</keyword>
<name>A0AAN5DER1_9BILA</name>
<sequence length="144" mass="15003">GCFEDADCAAGTTDGRCAGGDMATLVMGCCGELTTTTHTRRTSLHSAASPCADKVNPMTGTSGCAKNAHLCDVAAYKAVMSDQCPRTCGRCGGRKIGDNSPANCVDKIKPLTGKHDCQERRSYCNSTAYASIMRVQCPATCGFC</sequence>
<dbReference type="FunFam" id="1.10.10.1940:FF:000002">
    <property type="entry name" value="PHAryngeal gland Toxin-related"/>
    <property type="match status" value="2"/>
</dbReference>
<gene>
    <name evidence="4" type="ORF">PMAYCL1PPCAC_31999</name>
</gene>
<evidence type="ECO:0000313" key="5">
    <source>
        <dbReference type="Proteomes" id="UP001328107"/>
    </source>
</evidence>
<feature type="non-terminal residue" evidence="4">
    <location>
        <position position="1"/>
    </location>
</feature>
<reference evidence="5" key="1">
    <citation type="submission" date="2022-10" db="EMBL/GenBank/DDBJ databases">
        <title>Genome assembly of Pristionchus species.</title>
        <authorList>
            <person name="Yoshida K."/>
            <person name="Sommer R.J."/>
        </authorList>
    </citation>
    <scope>NUCLEOTIDE SEQUENCE [LARGE SCALE GENOMIC DNA]</scope>
    <source>
        <strain evidence="5">RS5460</strain>
    </source>
</reference>
<keyword evidence="5" id="KW-1185">Reference proteome</keyword>
<dbReference type="Pfam" id="PF01549">
    <property type="entry name" value="ShK"/>
    <property type="match status" value="2"/>
</dbReference>
<protein>
    <recommendedName>
        <fullName evidence="3">ShKT domain-containing protein</fullName>
    </recommendedName>
</protein>
<comment type="caution">
    <text evidence="4">The sequence shown here is derived from an EMBL/GenBank/DDBJ whole genome shotgun (WGS) entry which is preliminary data.</text>
</comment>
<organism evidence="4 5">
    <name type="scientific">Pristionchus mayeri</name>
    <dbReference type="NCBI Taxonomy" id="1317129"/>
    <lineage>
        <taxon>Eukaryota</taxon>
        <taxon>Metazoa</taxon>
        <taxon>Ecdysozoa</taxon>
        <taxon>Nematoda</taxon>
        <taxon>Chromadorea</taxon>
        <taxon>Rhabditida</taxon>
        <taxon>Rhabditina</taxon>
        <taxon>Diplogasteromorpha</taxon>
        <taxon>Diplogasteroidea</taxon>
        <taxon>Neodiplogasteridae</taxon>
        <taxon>Pristionchus</taxon>
    </lineage>
</organism>
<feature type="domain" description="ShKT" evidence="3">
    <location>
        <begin position="50"/>
        <end position="92"/>
    </location>
</feature>
<proteinExistence type="predicted"/>
<dbReference type="EMBL" id="BTRK01000006">
    <property type="protein sequence ID" value="GMR61804.1"/>
    <property type="molecule type" value="Genomic_DNA"/>
</dbReference>
<dbReference type="SMART" id="SM00254">
    <property type="entry name" value="ShKT"/>
    <property type="match status" value="2"/>
</dbReference>
<dbReference type="PANTHER" id="PTHR46219">
    <property type="entry name" value="PROTEIN CBG11138"/>
    <property type="match status" value="1"/>
</dbReference>
<feature type="non-terminal residue" evidence="4">
    <location>
        <position position="144"/>
    </location>
</feature>
<dbReference type="PANTHER" id="PTHR46219:SF5">
    <property type="entry name" value="SHKT DOMAIN-CONTAINING PROTEIN"/>
    <property type="match status" value="1"/>
</dbReference>
<accession>A0AAN5DER1</accession>
<keyword evidence="2" id="KW-1015">Disulfide bond</keyword>